<accession>A0A2P2QEY1</accession>
<proteinExistence type="predicted"/>
<evidence type="ECO:0000313" key="1">
    <source>
        <dbReference type="EMBL" id="MBX65539.1"/>
    </source>
</evidence>
<organism evidence="1">
    <name type="scientific">Rhizophora mucronata</name>
    <name type="common">Asiatic mangrove</name>
    <dbReference type="NCBI Taxonomy" id="61149"/>
    <lineage>
        <taxon>Eukaryota</taxon>
        <taxon>Viridiplantae</taxon>
        <taxon>Streptophyta</taxon>
        <taxon>Embryophyta</taxon>
        <taxon>Tracheophyta</taxon>
        <taxon>Spermatophyta</taxon>
        <taxon>Magnoliopsida</taxon>
        <taxon>eudicotyledons</taxon>
        <taxon>Gunneridae</taxon>
        <taxon>Pentapetalae</taxon>
        <taxon>rosids</taxon>
        <taxon>fabids</taxon>
        <taxon>Malpighiales</taxon>
        <taxon>Rhizophoraceae</taxon>
        <taxon>Rhizophora</taxon>
    </lineage>
</organism>
<reference evidence="1" key="1">
    <citation type="submission" date="2018-02" db="EMBL/GenBank/DDBJ databases">
        <title>Rhizophora mucronata_Transcriptome.</title>
        <authorList>
            <person name="Meera S.P."/>
            <person name="Sreeshan A."/>
            <person name="Augustine A."/>
        </authorList>
    </citation>
    <scope>NUCLEOTIDE SEQUENCE</scope>
    <source>
        <tissue evidence="1">Leaf</tissue>
    </source>
</reference>
<dbReference type="EMBL" id="GGEC01085055">
    <property type="protein sequence ID" value="MBX65539.1"/>
    <property type="molecule type" value="Transcribed_RNA"/>
</dbReference>
<dbReference type="AlphaFoldDB" id="A0A2P2QEY1"/>
<sequence>MDNISHKVLKVLYSLKGPCHFSGVGMS</sequence>
<name>A0A2P2QEY1_RHIMU</name>
<protein>
    <submittedName>
        <fullName evidence="1">Uncharacterized protein</fullName>
    </submittedName>
</protein>